<dbReference type="InterPro" id="IPR013424">
    <property type="entry name" value="Ice-binding_C"/>
</dbReference>
<sequence length="164" mass="18128" precursor="true">MKFKTLTLITFALFATTTASANLITGDGIPLIQYDSFSGLVLVDDDGANVTRIALDFHETTNEDTGLKSSKPQVDSVNSYSVRRVILDWPSLDFLSVLAEMLGFNEPLEAWAHISPDLVPEDFAGARYWVEGSTEEYQTDIHVVPEPATLALLTIGTLTLRRRH</sequence>
<evidence type="ECO:0000313" key="3">
    <source>
        <dbReference type="Proteomes" id="UP000189674"/>
    </source>
</evidence>
<reference evidence="3" key="1">
    <citation type="submission" date="2017-02" db="EMBL/GenBank/DDBJ databases">
        <title>Comparative genomics and description of representatives of a novel lineage of planctomycetes thriving in anoxic sediments.</title>
        <authorList>
            <person name="Spring S."/>
            <person name="Bunk B."/>
            <person name="Sproer C."/>
        </authorList>
    </citation>
    <scope>NUCLEOTIDE SEQUENCE [LARGE SCALE GENOMIC DNA]</scope>
    <source>
        <strain evidence="3">ST-NAGAB-D1</strain>
    </source>
</reference>
<keyword evidence="3" id="KW-1185">Reference proteome</keyword>
<proteinExistence type="predicted"/>
<dbReference type="Proteomes" id="UP000189674">
    <property type="component" value="Chromosome"/>
</dbReference>
<feature type="signal peptide" evidence="1">
    <location>
        <begin position="1"/>
        <end position="21"/>
    </location>
</feature>
<gene>
    <name evidence="2" type="ORF">STSP2_00517</name>
</gene>
<organism evidence="2 3">
    <name type="scientific">Anaerohalosphaera lusitana</name>
    <dbReference type="NCBI Taxonomy" id="1936003"/>
    <lineage>
        <taxon>Bacteria</taxon>
        <taxon>Pseudomonadati</taxon>
        <taxon>Planctomycetota</taxon>
        <taxon>Phycisphaerae</taxon>
        <taxon>Sedimentisphaerales</taxon>
        <taxon>Anaerohalosphaeraceae</taxon>
        <taxon>Anaerohalosphaera</taxon>
    </lineage>
</organism>
<dbReference type="EMBL" id="CP019791">
    <property type="protein sequence ID" value="AQT67373.1"/>
    <property type="molecule type" value="Genomic_DNA"/>
</dbReference>
<evidence type="ECO:0000313" key="2">
    <source>
        <dbReference type="EMBL" id="AQT67373.1"/>
    </source>
</evidence>
<protein>
    <submittedName>
        <fullName evidence="2">Uncharacterized protein</fullName>
    </submittedName>
</protein>
<name>A0A1U9NHH6_9BACT</name>
<evidence type="ECO:0000256" key="1">
    <source>
        <dbReference type="SAM" id="SignalP"/>
    </source>
</evidence>
<dbReference type="KEGG" id="alus:STSP2_00517"/>
<feature type="chain" id="PRO_5012527447" evidence="1">
    <location>
        <begin position="22"/>
        <end position="164"/>
    </location>
</feature>
<keyword evidence="1" id="KW-0732">Signal</keyword>
<dbReference type="RefSeq" id="WP_146659564.1">
    <property type="nucleotide sequence ID" value="NZ_CP019791.1"/>
</dbReference>
<dbReference type="NCBIfam" id="TIGR02595">
    <property type="entry name" value="PEP_CTERM"/>
    <property type="match status" value="1"/>
</dbReference>
<dbReference type="AlphaFoldDB" id="A0A1U9NHH6"/>
<accession>A0A1U9NHH6</accession>